<protein>
    <recommendedName>
        <fullName evidence="3">Encoded protein</fullName>
    </recommendedName>
</protein>
<organism evidence="1 2">
    <name type="scientific">Dunaliella salina</name>
    <name type="common">Green alga</name>
    <name type="synonym">Protococcus salinus</name>
    <dbReference type="NCBI Taxonomy" id="3046"/>
    <lineage>
        <taxon>Eukaryota</taxon>
        <taxon>Viridiplantae</taxon>
        <taxon>Chlorophyta</taxon>
        <taxon>core chlorophytes</taxon>
        <taxon>Chlorophyceae</taxon>
        <taxon>CS clade</taxon>
        <taxon>Chlamydomonadales</taxon>
        <taxon>Dunaliellaceae</taxon>
        <taxon>Dunaliella</taxon>
    </lineage>
</organism>
<proteinExistence type="predicted"/>
<comment type="caution">
    <text evidence="1">The sequence shown here is derived from an EMBL/GenBank/DDBJ whole genome shotgun (WGS) entry which is preliminary data.</text>
</comment>
<evidence type="ECO:0000313" key="1">
    <source>
        <dbReference type="EMBL" id="KAF5843789.1"/>
    </source>
</evidence>
<keyword evidence="2" id="KW-1185">Reference proteome</keyword>
<dbReference type="Proteomes" id="UP000815325">
    <property type="component" value="Unassembled WGS sequence"/>
</dbReference>
<dbReference type="EMBL" id="MU069437">
    <property type="protein sequence ID" value="KAF5843789.1"/>
    <property type="molecule type" value="Genomic_DNA"/>
</dbReference>
<name>A0ABQ7HAB4_DUNSA</name>
<reference evidence="1" key="1">
    <citation type="submission" date="2017-08" db="EMBL/GenBank/DDBJ databases">
        <authorList>
            <person name="Polle J.E."/>
            <person name="Barry K."/>
            <person name="Cushman J."/>
            <person name="Schmutz J."/>
            <person name="Tran D."/>
            <person name="Hathwaick L.T."/>
            <person name="Yim W.C."/>
            <person name="Jenkins J."/>
            <person name="Mckie-Krisberg Z.M."/>
            <person name="Prochnik S."/>
            <person name="Lindquist E."/>
            <person name="Dockter R.B."/>
            <person name="Adam C."/>
            <person name="Molina H."/>
            <person name="Bunkerborg J."/>
            <person name="Jin E."/>
            <person name="Buchheim M."/>
            <person name="Magnuson J."/>
        </authorList>
    </citation>
    <scope>NUCLEOTIDE SEQUENCE</scope>
    <source>
        <strain evidence="1">CCAP 19/18</strain>
    </source>
</reference>
<evidence type="ECO:0000313" key="2">
    <source>
        <dbReference type="Proteomes" id="UP000815325"/>
    </source>
</evidence>
<accession>A0ABQ7HAB4</accession>
<gene>
    <name evidence="1" type="ORF">DUNSADRAFT_5026</name>
</gene>
<sequence>MRELTSTPTFPSPSTVLHSFATEFWHHKWFQTSQPSPKQHAHRTMQTRMLLVTMPQAVFRPSTLQPR</sequence>
<evidence type="ECO:0008006" key="3">
    <source>
        <dbReference type="Google" id="ProtNLM"/>
    </source>
</evidence>